<sequence length="121" mass="14000">MTDELKQDFESGMVKHLLFKSKLRSYLYGSGISQGPIRDPHQCNFGHWIRDRALGPYKHLPESHELDRLHIQVHEEANRLMDLHKQGRTDAALAGLPTIDRLAEHITQLLQTMEQKLRTGH</sequence>
<name>A0A7G7WA43_9BACT</name>
<dbReference type="Proteomes" id="UP000515489">
    <property type="component" value="Chromosome"/>
</dbReference>
<keyword evidence="3" id="KW-1185">Reference proteome</keyword>
<evidence type="ECO:0000259" key="1">
    <source>
        <dbReference type="Pfam" id="PF13682"/>
    </source>
</evidence>
<dbReference type="Gene3D" id="1.20.120.30">
    <property type="entry name" value="Aspartate receptor, ligand-binding domain"/>
    <property type="match status" value="1"/>
</dbReference>
<evidence type="ECO:0000313" key="3">
    <source>
        <dbReference type="Proteomes" id="UP000515489"/>
    </source>
</evidence>
<dbReference type="EMBL" id="CP060202">
    <property type="protein sequence ID" value="QNH63236.1"/>
    <property type="molecule type" value="Genomic_DNA"/>
</dbReference>
<reference evidence="2 3" key="1">
    <citation type="submission" date="2020-08" db="EMBL/GenBank/DDBJ databases">
        <title>Hymenobacter sp. S2-20-2 genome sequencing.</title>
        <authorList>
            <person name="Jin L."/>
        </authorList>
    </citation>
    <scope>NUCLEOTIDE SEQUENCE [LARGE SCALE GENOMIC DNA]</scope>
    <source>
        <strain evidence="2 3">S2-20-2</strain>
    </source>
</reference>
<gene>
    <name evidence="2" type="ORF">H4317_05365</name>
</gene>
<dbReference type="Pfam" id="PF13682">
    <property type="entry name" value="CZB"/>
    <property type="match status" value="1"/>
</dbReference>
<feature type="domain" description="Chemoreceptor zinc-binding" evidence="1">
    <location>
        <begin position="16"/>
        <end position="80"/>
    </location>
</feature>
<protein>
    <submittedName>
        <fullName evidence="2">CZB domain-containing protein</fullName>
    </submittedName>
</protein>
<proteinExistence type="predicted"/>
<dbReference type="RefSeq" id="WP_185889117.1">
    <property type="nucleotide sequence ID" value="NZ_CP060202.1"/>
</dbReference>
<organism evidence="2 3">
    <name type="scientific">Hymenobacter sediminicola</name>
    <dbReference type="NCBI Taxonomy" id="2761579"/>
    <lineage>
        <taxon>Bacteria</taxon>
        <taxon>Pseudomonadati</taxon>
        <taxon>Bacteroidota</taxon>
        <taxon>Cytophagia</taxon>
        <taxon>Cytophagales</taxon>
        <taxon>Hymenobacteraceae</taxon>
        <taxon>Hymenobacter</taxon>
    </lineage>
</organism>
<dbReference type="InterPro" id="IPR025991">
    <property type="entry name" value="Chemoreceptor_zinc-bind_dom"/>
</dbReference>
<dbReference type="AlphaFoldDB" id="A0A7G7WA43"/>
<accession>A0A7G7WA43</accession>
<dbReference type="KEGG" id="hsk:H4317_05365"/>
<evidence type="ECO:0000313" key="2">
    <source>
        <dbReference type="EMBL" id="QNH63236.1"/>
    </source>
</evidence>